<dbReference type="GO" id="GO:0032259">
    <property type="term" value="P:methylation"/>
    <property type="evidence" value="ECO:0007669"/>
    <property type="project" value="UniProtKB-KW"/>
</dbReference>
<protein>
    <submittedName>
        <fullName evidence="2">Putative methyltransferase type 11</fullName>
    </submittedName>
</protein>
<accession>T2GAZ9</accession>
<organism evidence="2 3">
    <name type="scientific">Megalodesulfovibrio gigas (strain ATCC 19364 / DSM 1382 / NCIMB 9332 / VKM B-1759)</name>
    <name type="common">Desulfovibrio gigas</name>
    <dbReference type="NCBI Taxonomy" id="1121448"/>
    <lineage>
        <taxon>Bacteria</taxon>
        <taxon>Pseudomonadati</taxon>
        <taxon>Thermodesulfobacteriota</taxon>
        <taxon>Desulfovibrionia</taxon>
        <taxon>Desulfovibrionales</taxon>
        <taxon>Desulfovibrionaceae</taxon>
        <taxon>Megalodesulfovibrio</taxon>
    </lineage>
</organism>
<sequence length="212" mass="22319">MTEDEYGVVSGIYDPLLDPLLAPLRRAVAAMARARGWTRMVDVGGGTGRQCQALAAAGVSCLLVDRSPGMLRVARGRRMALLDVLQGDAVCLPLAAAGADAVVFSLCLHEMPHHVRQAALAEAGRVGRMVVAADYALPESADWRGRAALLAAHLPERLAGRRHYAMFRDFLARGAAAGVLQAAGFEVLERASLFQGALAVILARPGRSQGAA</sequence>
<name>T2GAZ9_MEGG1</name>
<dbReference type="STRING" id="1121448.DGI_1984"/>
<dbReference type="HOGENOM" id="CLU_098966_0_0_7"/>
<proteinExistence type="predicted"/>
<dbReference type="CDD" id="cd02440">
    <property type="entry name" value="AdoMet_MTases"/>
    <property type="match status" value="1"/>
</dbReference>
<keyword evidence="3" id="KW-1185">Reference proteome</keyword>
<evidence type="ECO:0000259" key="1">
    <source>
        <dbReference type="Pfam" id="PF13649"/>
    </source>
</evidence>
<dbReference type="InterPro" id="IPR041698">
    <property type="entry name" value="Methyltransf_25"/>
</dbReference>
<keyword evidence="2" id="KW-0808">Transferase</keyword>
<dbReference type="PATRIC" id="fig|1121448.10.peg.1941"/>
<dbReference type="InterPro" id="IPR029063">
    <property type="entry name" value="SAM-dependent_MTases_sf"/>
</dbReference>
<keyword evidence="2" id="KW-0489">Methyltransferase</keyword>
<evidence type="ECO:0000313" key="3">
    <source>
        <dbReference type="Proteomes" id="UP000016587"/>
    </source>
</evidence>
<reference evidence="3" key="2">
    <citation type="submission" date="2013-07" db="EMBL/GenBank/DDBJ databases">
        <authorList>
            <person name="Morais-Silva F.O."/>
            <person name="Rezende A.M."/>
            <person name="Pimentel C."/>
            <person name="Resende D.M."/>
            <person name="Santos C.I."/>
            <person name="Clemente C."/>
            <person name="de Oliveira L.M."/>
            <person name="da Silva S.M."/>
            <person name="Costa D.A."/>
            <person name="Varela-Raposo A."/>
            <person name="Horacio E.C.A."/>
            <person name="Matos M."/>
            <person name="Flores O."/>
            <person name="Ruiz J.C."/>
            <person name="Rodrigues-Pousada C."/>
        </authorList>
    </citation>
    <scope>NUCLEOTIDE SEQUENCE [LARGE SCALE GENOMIC DNA]</scope>
    <source>
        <strain evidence="3">ATCC 19364 / DSM 1382 / NCIMB 9332 / VKM B-1759</strain>
    </source>
</reference>
<dbReference type="SUPFAM" id="SSF53335">
    <property type="entry name" value="S-adenosyl-L-methionine-dependent methyltransferases"/>
    <property type="match status" value="1"/>
</dbReference>
<feature type="domain" description="Methyltransferase" evidence="1">
    <location>
        <begin position="41"/>
        <end position="126"/>
    </location>
</feature>
<gene>
    <name evidence="2" type="ORF">DGI_1984</name>
</gene>
<evidence type="ECO:0000313" key="2">
    <source>
        <dbReference type="EMBL" id="AGW13760.1"/>
    </source>
</evidence>
<dbReference type="GO" id="GO:0008168">
    <property type="term" value="F:methyltransferase activity"/>
    <property type="evidence" value="ECO:0007669"/>
    <property type="project" value="UniProtKB-KW"/>
</dbReference>
<dbReference type="RefSeq" id="WP_021760657.1">
    <property type="nucleotide sequence ID" value="NC_022444.1"/>
</dbReference>
<dbReference type="EMBL" id="CP006585">
    <property type="protein sequence ID" value="AGW13760.1"/>
    <property type="molecule type" value="Genomic_DNA"/>
</dbReference>
<dbReference type="Gene3D" id="3.40.50.150">
    <property type="entry name" value="Vaccinia Virus protein VP39"/>
    <property type="match status" value="1"/>
</dbReference>
<dbReference type="eggNOG" id="COG2226">
    <property type="taxonomic scope" value="Bacteria"/>
</dbReference>
<dbReference type="OrthoDB" id="9808140at2"/>
<dbReference type="Proteomes" id="UP000016587">
    <property type="component" value="Chromosome"/>
</dbReference>
<dbReference type="KEGG" id="dgg:DGI_1984"/>
<dbReference type="AlphaFoldDB" id="T2GAZ9"/>
<reference evidence="2 3" key="1">
    <citation type="journal article" date="2013" name="J. Bacteriol.">
        <title>Roles of HynAB and Ech, the only two hydrogenases found in the model sulfate reducer Desulfovibrio gigas.</title>
        <authorList>
            <person name="Morais-Silva F.O."/>
            <person name="Santos C.I."/>
            <person name="Rodrigues R."/>
            <person name="Pereira I.A."/>
            <person name="Rodrigues-Pousada C."/>
        </authorList>
    </citation>
    <scope>NUCLEOTIDE SEQUENCE [LARGE SCALE GENOMIC DNA]</scope>
    <source>
        <strain evidence="3">ATCC 19364 / DSM 1382 / NCIMB 9332 / VKM B-1759</strain>
    </source>
</reference>
<dbReference type="Pfam" id="PF13649">
    <property type="entry name" value="Methyltransf_25"/>
    <property type="match status" value="1"/>
</dbReference>